<dbReference type="InterPro" id="IPR020084">
    <property type="entry name" value="NUDIX_hydrolase_CS"/>
</dbReference>
<keyword evidence="1" id="KW-0378">Hydrolase</keyword>
<evidence type="ECO:0000259" key="3">
    <source>
        <dbReference type="PROSITE" id="PS51462"/>
    </source>
</evidence>
<dbReference type="SUPFAM" id="SSF55811">
    <property type="entry name" value="Nudix"/>
    <property type="match status" value="1"/>
</dbReference>
<feature type="region of interest" description="Disordered" evidence="2">
    <location>
        <begin position="116"/>
        <end position="137"/>
    </location>
</feature>
<evidence type="ECO:0000313" key="5">
    <source>
        <dbReference type="EMBL" id="CAD8251461.1"/>
    </source>
</evidence>
<dbReference type="PANTHER" id="PTHR16099">
    <property type="entry name" value="8-OXO-DGTP DIPHOSPHATES NUDT15"/>
    <property type="match status" value="1"/>
</dbReference>
<dbReference type="PROSITE" id="PS51462">
    <property type="entry name" value="NUDIX"/>
    <property type="match status" value="1"/>
</dbReference>
<dbReference type="GO" id="GO:0006203">
    <property type="term" value="P:dGTP catabolic process"/>
    <property type="evidence" value="ECO:0007669"/>
    <property type="project" value="TreeGrafter"/>
</dbReference>
<sequence>MAARAKRPRPEEDIWDHCALLEAKLMEAQSYMMTLAKDNERLHVLLRKYMEKDDQLHSMSQMSNASGDVAATLGLGHDMDPGTSQMSQLTELSEPGEEAQLSSVYEFIDSVKALKKGSPSKSKAQIPPPAPLRPERIPTGIGVMIVDPESHPGCVLVGRRRGSHGAGKYALPGGHLEKHESWRTCATRELKEETDLEIPEDSMSFVWVDNSDMPEEAKHYTTIFLLAPLPEGSSPPQNMEPNKCDGWEWISWIDLQKRAAAEPTSLFIPLLNCLTKGCDPFNVPGGKFSSDAL</sequence>
<organism evidence="4">
    <name type="scientific">Pinguiococcus pyrenoidosus</name>
    <dbReference type="NCBI Taxonomy" id="172671"/>
    <lineage>
        <taxon>Eukaryota</taxon>
        <taxon>Sar</taxon>
        <taxon>Stramenopiles</taxon>
        <taxon>Ochrophyta</taxon>
        <taxon>Pinguiophyceae</taxon>
        <taxon>Pinguiochrysidales</taxon>
        <taxon>Pinguiochrysidaceae</taxon>
        <taxon>Pinguiococcus</taxon>
    </lineage>
</organism>
<dbReference type="PROSITE" id="PS00893">
    <property type="entry name" value="NUDIX_BOX"/>
    <property type="match status" value="1"/>
</dbReference>
<dbReference type="Gene3D" id="3.90.79.10">
    <property type="entry name" value="Nucleoside Triphosphate Pyrophosphohydrolase"/>
    <property type="match status" value="1"/>
</dbReference>
<dbReference type="InterPro" id="IPR015797">
    <property type="entry name" value="NUDIX_hydrolase-like_dom_sf"/>
</dbReference>
<reference evidence="4" key="1">
    <citation type="submission" date="2021-01" db="EMBL/GenBank/DDBJ databases">
        <authorList>
            <person name="Corre E."/>
            <person name="Pelletier E."/>
            <person name="Niang G."/>
            <person name="Scheremetjew M."/>
            <person name="Finn R."/>
            <person name="Kale V."/>
            <person name="Holt S."/>
            <person name="Cochrane G."/>
            <person name="Meng A."/>
            <person name="Brown T."/>
            <person name="Cohen L."/>
        </authorList>
    </citation>
    <scope>NUCLEOTIDE SEQUENCE</scope>
    <source>
        <strain evidence="4">CCMP2078</strain>
    </source>
</reference>
<dbReference type="GO" id="GO:0035539">
    <property type="term" value="F:8-oxo-7,8-dihydrodeoxyguanosine triphosphate pyrophosphatase activity"/>
    <property type="evidence" value="ECO:0007669"/>
    <property type="project" value="TreeGrafter"/>
</dbReference>
<gene>
    <name evidence="4" type="ORF">PPYR1160_LOCUS949</name>
    <name evidence="5" type="ORF">PPYR1160_LOCUS952</name>
</gene>
<name>A0A6U0T6N6_9STRA</name>
<proteinExistence type="predicted"/>
<protein>
    <recommendedName>
        <fullName evidence="3">Nudix hydrolase domain-containing protein</fullName>
    </recommendedName>
</protein>
<dbReference type="AlphaFoldDB" id="A0A6U0T6N6"/>
<evidence type="ECO:0000256" key="1">
    <source>
        <dbReference type="ARBA" id="ARBA00022801"/>
    </source>
</evidence>
<accession>A0A6U0T6N6</accession>
<dbReference type="CDD" id="cd04678">
    <property type="entry name" value="NUDIX_MTH2_Nudt15"/>
    <property type="match status" value="1"/>
</dbReference>
<dbReference type="PANTHER" id="PTHR16099:SF5">
    <property type="entry name" value="NUCLEOTIDE TRIPHOSPHATE DIPHOSPHATASE NUDT15"/>
    <property type="match status" value="1"/>
</dbReference>
<evidence type="ECO:0000313" key="4">
    <source>
        <dbReference type="EMBL" id="CAD8251458.1"/>
    </source>
</evidence>
<dbReference type="EMBL" id="HBEA01001294">
    <property type="protein sequence ID" value="CAD8251461.1"/>
    <property type="molecule type" value="Transcribed_RNA"/>
</dbReference>
<dbReference type="EMBL" id="HBEA01001291">
    <property type="protein sequence ID" value="CAD8251458.1"/>
    <property type="molecule type" value="Transcribed_RNA"/>
</dbReference>
<dbReference type="InterPro" id="IPR000086">
    <property type="entry name" value="NUDIX_hydrolase_dom"/>
</dbReference>
<dbReference type="Pfam" id="PF00293">
    <property type="entry name" value="NUDIX"/>
    <property type="match status" value="1"/>
</dbReference>
<dbReference type="GO" id="GO:0005829">
    <property type="term" value="C:cytosol"/>
    <property type="evidence" value="ECO:0007669"/>
    <property type="project" value="TreeGrafter"/>
</dbReference>
<feature type="domain" description="Nudix hydrolase" evidence="3">
    <location>
        <begin position="136"/>
        <end position="272"/>
    </location>
</feature>
<evidence type="ECO:0000256" key="2">
    <source>
        <dbReference type="SAM" id="MobiDB-lite"/>
    </source>
</evidence>
<dbReference type="FunFam" id="3.90.79.10:FF:000060">
    <property type="entry name" value="Nudix hydrolase 1"/>
    <property type="match status" value="1"/>
</dbReference>